<accession>A0ABV6KVY1</accession>
<gene>
    <name evidence="6" type="ORF">ACFFHF_12660</name>
</gene>
<dbReference type="InterPro" id="IPR035437">
    <property type="entry name" value="SNase_OB-fold_sf"/>
</dbReference>
<evidence type="ECO:0000259" key="5">
    <source>
        <dbReference type="PROSITE" id="PS50830"/>
    </source>
</evidence>
<proteinExistence type="predicted"/>
<feature type="chain" id="PRO_5046005167" evidence="4">
    <location>
        <begin position="27"/>
        <end position="254"/>
    </location>
</feature>
<dbReference type="SUPFAM" id="SSF50199">
    <property type="entry name" value="Staphylococcal nuclease"/>
    <property type="match status" value="1"/>
</dbReference>
<evidence type="ECO:0000256" key="1">
    <source>
        <dbReference type="ARBA" id="ARBA00022722"/>
    </source>
</evidence>
<keyword evidence="2" id="KW-0255">Endonuclease</keyword>
<sequence>MNVFKKVLCVIILGSLLLGLSGCIPSNNNNNQNSSLLGKEITNPEGLKLISANVTNVVDGDTIDVMINNKEERVRLLLIDTPETKHPSKPVQPYGPDASEFTKKALLGKQVELEKDISERDRYGRILAYVWLDGKMHNEALIEKGLARVATFPPDIKYVDPFLDLQQQAQINGIGIWSLENYVKENGFTEQNSQVETNIGTSDLSCINKIKGNKNSKIFHLPDGAHYNDVADKNIVWFCTEEEAQTEGYRKSKN</sequence>
<dbReference type="CDD" id="cd00175">
    <property type="entry name" value="SNc"/>
    <property type="match status" value="1"/>
</dbReference>
<name>A0ABV6KVY1_9BACI</name>
<keyword evidence="4" id="KW-0732">Signal</keyword>
<evidence type="ECO:0000313" key="6">
    <source>
        <dbReference type="EMBL" id="MFC0476086.1"/>
    </source>
</evidence>
<dbReference type="PROSITE" id="PS50830">
    <property type="entry name" value="TNASE_3"/>
    <property type="match status" value="1"/>
</dbReference>
<dbReference type="RefSeq" id="WP_377058299.1">
    <property type="nucleotide sequence ID" value="NZ_JBHLUU010000088.1"/>
</dbReference>
<feature type="signal peptide" evidence="4">
    <location>
        <begin position="1"/>
        <end position="26"/>
    </location>
</feature>
<dbReference type="Pfam" id="PF00565">
    <property type="entry name" value="SNase"/>
    <property type="match status" value="1"/>
</dbReference>
<organism evidence="6 7">
    <name type="scientific">Robertmurraya beringensis</name>
    <dbReference type="NCBI Taxonomy" id="641660"/>
    <lineage>
        <taxon>Bacteria</taxon>
        <taxon>Bacillati</taxon>
        <taxon>Bacillota</taxon>
        <taxon>Bacilli</taxon>
        <taxon>Bacillales</taxon>
        <taxon>Bacillaceae</taxon>
        <taxon>Robertmurraya</taxon>
    </lineage>
</organism>
<keyword evidence="3" id="KW-0378">Hydrolase</keyword>
<dbReference type="PROSITE" id="PS51257">
    <property type="entry name" value="PROKAR_LIPOPROTEIN"/>
    <property type="match status" value="1"/>
</dbReference>
<comment type="caution">
    <text evidence="6">The sequence shown here is derived from an EMBL/GenBank/DDBJ whole genome shotgun (WGS) entry which is preliminary data.</text>
</comment>
<dbReference type="Gene3D" id="3.40.10.10">
    <property type="entry name" value="DNA Methylphosphotriester Repair Domain"/>
    <property type="match status" value="1"/>
</dbReference>
<dbReference type="EMBL" id="JBHLUU010000088">
    <property type="protein sequence ID" value="MFC0476086.1"/>
    <property type="molecule type" value="Genomic_DNA"/>
</dbReference>
<keyword evidence="1" id="KW-0540">Nuclease</keyword>
<dbReference type="Gene3D" id="2.40.50.90">
    <property type="match status" value="1"/>
</dbReference>
<dbReference type="InterPro" id="IPR016071">
    <property type="entry name" value="Staphylococal_nuclease_OB-fold"/>
</dbReference>
<dbReference type="InterPro" id="IPR002071">
    <property type="entry name" value="Thermonucl_AS"/>
</dbReference>
<dbReference type="PROSITE" id="PS01284">
    <property type="entry name" value="TNASE_2"/>
    <property type="match status" value="1"/>
</dbReference>
<reference evidence="6 7" key="1">
    <citation type="submission" date="2024-09" db="EMBL/GenBank/DDBJ databases">
        <authorList>
            <person name="Sun Q."/>
            <person name="Mori K."/>
        </authorList>
    </citation>
    <scope>NUCLEOTIDE SEQUENCE [LARGE SCALE GENOMIC DNA]</scope>
    <source>
        <strain evidence="6 7">CGMCC 1.9126</strain>
    </source>
</reference>
<dbReference type="PROSITE" id="PS01123">
    <property type="entry name" value="TNASE_1"/>
    <property type="match status" value="1"/>
</dbReference>
<feature type="domain" description="TNase-like" evidence="5">
    <location>
        <begin position="48"/>
        <end position="179"/>
    </location>
</feature>
<dbReference type="PANTHER" id="PTHR12302">
    <property type="entry name" value="EBNA2 BINDING PROTEIN P100"/>
    <property type="match status" value="1"/>
</dbReference>
<dbReference type="Proteomes" id="UP001589738">
    <property type="component" value="Unassembled WGS sequence"/>
</dbReference>
<evidence type="ECO:0000256" key="4">
    <source>
        <dbReference type="SAM" id="SignalP"/>
    </source>
</evidence>
<evidence type="ECO:0000313" key="7">
    <source>
        <dbReference type="Proteomes" id="UP001589738"/>
    </source>
</evidence>
<evidence type="ECO:0000256" key="3">
    <source>
        <dbReference type="ARBA" id="ARBA00022801"/>
    </source>
</evidence>
<protein>
    <submittedName>
        <fullName evidence="6">Thermonuclease family protein</fullName>
    </submittedName>
</protein>
<dbReference type="InterPro" id="IPR035451">
    <property type="entry name" value="Ada-like_dom_sf"/>
</dbReference>
<dbReference type="PANTHER" id="PTHR12302:SF3">
    <property type="entry name" value="SERINE_THREONINE-PROTEIN KINASE 31"/>
    <property type="match status" value="1"/>
</dbReference>
<evidence type="ECO:0000256" key="2">
    <source>
        <dbReference type="ARBA" id="ARBA00022759"/>
    </source>
</evidence>
<dbReference type="SMART" id="SM00318">
    <property type="entry name" value="SNc"/>
    <property type="match status" value="1"/>
</dbReference>
<keyword evidence="7" id="KW-1185">Reference proteome</keyword>